<name>A0AAW5SJ74_MYCNV</name>
<dbReference type="AlphaFoldDB" id="A0AAW5SJ74"/>
<feature type="region of interest" description="Disordered" evidence="1">
    <location>
        <begin position="150"/>
        <end position="197"/>
    </location>
</feature>
<reference evidence="3" key="3">
    <citation type="journal article" date="2022" name="BMC Genomics">
        <title>Comparative genome analysis of mycobacteria focusing on tRNA and non-coding RNA.</title>
        <authorList>
            <person name="Behra P.R.K."/>
            <person name="Pettersson B.M.F."/>
            <person name="Ramesh M."/>
            <person name="Das S."/>
            <person name="Dasgupta S."/>
            <person name="Kirsebom L.A."/>
        </authorList>
    </citation>
    <scope>NUCLEOTIDE SEQUENCE</scope>
    <source>
        <strain evidence="3">DSM 44203</strain>
    </source>
</reference>
<feature type="compositionally biased region" description="Low complexity" evidence="1">
    <location>
        <begin position="166"/>
        <end position="175"/>
    </location>
</feature>
<dbReference type="Proteomes" id="UP000069773">
    <property type="component" value="Unassembled WGS sequence"/>
</dbReference>
<organism evidence="3 5">
    <name type="scientific">Mycolicibacterium novocastrense</name>
    <name type="common">Mycobacterium novocastrense</name>
    <dbReference type="NCBI Taxonomy" id="59813"/>
    <lineage>
        <taxon>Bacteria</taxon>
        <taxon>Bacillati</taxon>
        <taxon>Actinomycetota</taxon>
        <taxon>Actinomycetes</taxon>
        <taxon>Mycobacteriales</taxon>
        <taxon>Mycobacteriaceae</taxon>
        <taxon>Mycolicibacterium</taxon>
    </lineage>
</organism>
<sequence length="197" mass="21154">MTWTAQLTYTAPGLTLEQRADIAAELDANVAYDEAAGHLKLTFETEGATLRQASDSALHAAGAAVSAVARGAVQTRRGRLLVMPTEEFIAEAAHPTRLDLIGLREIADQFGVSRQRAHQLTQLKTLPGGQLGFPEPVSTPASGPIFTQTSVDEFRRRWERTKKPQGGRPPRAAPGTDVEHGGAPAQPTRRRDSAAAR</sequence>
<dbReference type="Proteomes" id="UP001207528">
    <property type="component" value="Unassembled WGS sequence"/>
</dbReference>
<dbReference type="EMBL" id="JACKTI010000029">
    <property type="protein sequence ID" value="MCV7023670.1"/>
    <property type="molecule type" value="Genomic_DNA"/>
</dbReference>
<evidence type="ECO:0000313" key="5">
    <source>
        <dbReference type="Proteomes" id="UP001207528"/>
    </source>
</evidence>
<keyword evidence="4" id="KW-1185">Reference proteome</keyword>
<evidence type="ECO:0000313" key="2">
    <source>
        <dbReference type="EMBL" id="GAT07684.1"/>
    </source>
</evidence>
<reference evidence="2 4" key="1">
    <citation type="journal article" date="2016" name="Genome Announc.">
        <title>Draft Genome Sequences of Five Rapidly Growing Mycobacterium Species, M. thermoresistibile, M. fortuitum subsp. acetamidolyticum, M. canariasense, M. brisbanense, and M. novocastrense.</title>
        <authorList>
            <person name="Katahira K."/>
            <person name="Ogura Y."/>
            <person name="Gotoh Y."/>
            <person name="Hayashi T."/>
        </authorList>
    </citation>
    <scope>NUCLEOTIDE SEQUENCE [LARGE SCALE GENOMIC DNA]</scope>
    <source>
        <strain evidence="2 4">JCM18114</strain>
    </source>
</reference>
<gene>
    <name evidence="3" type="ORF">H7I77_09960</name>
    <name evidence="2" type="ORF">RMCN_0817</name>
</gene>
<accession>A0AAW5SJ74</accession>
<comment type="caution">
    <text evidence="3">The sequence shown here is derived from an EMBL/GenBank/DDBJ whole genome shotgun (WGS) entry which is preliminary data.</text>
</comment>
<proteinExistence type="predicted"/>
<reference evidence="3" key="2">
    <citation type="submission" date="2020-07" db="EMBL/GenBank/DDBJ databases">
        <authorList>
            <person name="Pettersson B.M.F."/>
            <person name="Behra P.R.K."/>
            <person name="Ramesh M."/>
            <person name="Das S."/>
            <person name="Dasgupta S."/>
            <person name="Kirsebom L.A."/>
        </authorList>
    </citation>
    <scope>NUCLEOTIDE SEQUENCE</scope>
    <source>
        <strain evidence="3">DSM 44203</strain>
    </source>
</reference>
<protein>
    <submittedName>
        <fullName evidence="3">Uncharacterized protein</fullName>
    </submittedName>
</protein>
<evidence type="ECO:0000313" key="3">
    <source>
        <dbReference type="EMBL" id="MCV7023670.1"/>
    </source>
</evidence>
<dbReference type="EMBL" id="BCTA01000013">
    <property type="protein sequence ID" value="GAT07684.1"/>
    <property type="molecule type" value="Genomic_DNA"/>
</dbReference>
<evidence type="ECO:0000313" key="4">
    <source>
        <dbReference type="Proteomes" id="UP000069773"/>
    </source>
</evidence>
<dbReference type="RefSeq" id="WP_067387491.1">
    <property type="nucleotide sequence ID" value="NZ_BCTA01000013.1"/>
</dbReference>
<evidence type="ECO:0000256" key="1">
    <source>
        <dbReference type="SAM" id="MobiDB-lite"/>
    </source>
</evidence>